<dbReference type="InterPro" id="IPR000297">
    <property type="entry name" value="PPIase_PpiC"/>
</dbReference>
<evidence type="ECO:0000313" key="2">
    <source>
        <dbReference type="EMBL" id="CAB4712676.1"/>
    </source>
</evidence>
<dbReference type="PROSITE" id="PS51257">
    <property type="entry name" value="PROKAR_LIPOPROTEIN"/>
    <property type="match status" value="1"/>
</dbReference>
<evidence type="ECO:0000313" key="4">
    <source>
        <dbReference type="EMBL" id="CAB4884104.1"/>
    </source>
</evidence>
<dbReference type="Gene3D" id="3.10.50.40">
    <property type="match status" value="1"/>
</dbReference>
<accession>A0A6J6T928</accession>
<evidence type="ECO:0000313" key="3">
    <source>
        <dbReference type="EMBL" id="CAB4743911.1"/>
    </source>
</evidence>
<dbReference type="EMBL" id="CAEZXX010000080">
    <property type="protein sequence ID" value="CAB4712676.1"/>
    <property type="molecule type" value="Genomic_DNA"/>
</dbReference>
<reference evidence="3" key="1">
    <citation type="submission" date="2020-05" db="EMBL/GenBank/DDBJ databases">
        <authorList>
            <person name="Chiriac C."/>
            <person name="Salcher M."/>
            <person name="Ghai R."/>
            <person name="Kavagutti S V."/>
        </authorList>
    </citation>
    <scope>NUCLEOTIDE SEQUENCE</scope>
</reference>
<dbReference type="InterPro" id="IPR046357">
    <property type="entry name" value="PPIase_dom_sf"/>
</dbReference>
<dbReference type="SUPFAM" id="SSF54534">
    <property type="entry name" value="FKBP-like"/>
    <property type="match status" value="1"/>
</dbReference>
<protein>
    <submittedName>
        <fullName evidence="3">Unannotated protein</fullName>
    </submittedName>
</protein>
<dbReference type="PROSITE" id="PS50198">
    <property type="entry name" value="PPIC_PPIASE_2"/>
    <property type="match status" value="1"/>
</dbReference>
<sequence length="307" mass="32367">MIRRVPLLVAGVAAAAVLSSCSTFDTSAAARVAGDSIDERVVQTLLAGPEDVADATVSRTALDGTQARLALSQLILARIAEQIADRYDLDLSKARAADQAATKENLTGERLTRWTALTDEERDLISDFQVAVETLKSAPGNAPANLEQRYRNPESTGYFCIRYVAFQTEAQAVAALSRIRGGEEFASVADEFNEEKSGGVAGGPDGSPCVALDQFRPPNLPAPLADALYAATPGETTDPVQVVGASGSAWFLLLHRPWSEIGTDLATKVAAAPAFAEYLAAVAVSRAEVASRYGTWDAISASVVQHS</sequence>
<dbReference type="EMBL" id="CAEZYY010000005">
    <property type="protein sequence ID" value="CAB4743911.1"/>
    <property type="molecule type" value="Genomic_DNA"/>
</dbReference>
<dbReference type="GO" id="GO:0003755">
    <property type="term" value="F:peptidyl-prolyl cis-trans isomerase activity"/>
    <property type="evidence" value="ECO:0007669"/>
    <property type="project" value="InterPro"/>
</dbReference>
<organism evidence="3">
    <name type="scientific">freshwater metagenome</name>
    <dbReference type="NCBI Taxonomy" id="449393"/>
    <lineage>
        <taxon>unclassified sequences</taxon>
        <taxon>metagenomes</taxon>
        <taxon>ecological metagenomes</taxon>
    </lineage>
</organism>
<name>A0A6J6T928_9ZZZZ</name>
<feature type="domain" description="PpiC" evidence="1">
    <location>
        <begin position="161"/>
        <end position="242"/>
    </location>
</feature>
<dbReference type="AlphaFoldDB" id="A0A6J6T928"/>
<evidence type="ECO:0000259" key="1">
    <source>
        <dbReference type="PROSITE" id="PS50198"/>
    </source>
</evidence>
<dbReference type="EMBL" id="CAFBLR010000201">
    <property type="protein sequence ID" value="CAB4884104.1"/>
    <property type="molecule type" value="Genomic_DNA"/>
</dbReference>
<gene>
    <name evidence="2" type="ORF">UFOPK2602_01252</name>
    <name evidence="3" type="ORF">UFOPK2806_00575</name>
    <name evidence="4" type="ORF">UFOPK3417_01676</name>
</gene>
<proteinExistence type="predicted"/>